<organism evidence="3 4">
    <name type="scientific">Mycolicibacterium confluentis</name>
    <dbReference type="NCBI Taxonomy" id="28047"/>
    <lineage>
        <taxon>Bacteria</taxon>
        <taxon>Bacillati</taxon>
        <taxon>Actinomycetota</taxon>
        <taxon>Actinomycetes</taxon>
        <taxon>Mycobacteriales</taxon>
        <taxon>Mycobacteriaceae</taxon>
        <taxon>Mycolicibacterium</taxon>
    </lineage>
</organism>
<dbReference type="AlphaFoldDB" id="A0A7I7Y7I8"/>
<evidence type="ECO:0000313" key="3">
    <source>
        <dbReference type="EMBL" id="BBZ36851.1"/>
    </source>
</evidence>
<feature type="compositionally biased region" description="Acidic residues" evidence="1">
    <location>
        <begin position="157"/>
        <end position="170"/>
    </location>
</feature>
<evidence type="ECO:0000256" key="1">
    <source>
        <dbReference type="SAM" id="MobiDB-lite"/>
    </source>
</evidence>
<reference evidence="3" key="2">
    <citation type="submission" date="2020-02" db="EMBL/GenBank/DDBJ databases">
        <authorList>
            <person name="Matsumoto Y."/>
            <person name="Motooka D."/>
            <person name="Nakamura S."/>
        </authorList>
    </citation>
    <scope>NUCLEOTIDE SEQUENCE</scope>
    <source>
        <strain evidence="3">JCM 13671</strain>
    </source>
</reference>
<proteinExistence type="predicted"/>
<evidence type="ECO:0000256" key="2">
    <source>
        <dbReference type="SAM" id="Phobius"/>
    </source>
</evidence>
<feature type="region of interest" description="Disordered" evidence="1">
    <location>
        <begin position="151"/>
        <end position="178"/>
    </location>
</feature>
<accession>A0A7I7Y7I8</accession>
<keyword evidence="2" id="KW-0812">Transmembrane</keyword>
<feature type="transmembrane region" description="Helical" evidence="2">
    <location>
        <begin position="21"/>
        <end position="42"/>
    </location>
</feature>
<reference evidence="3" key="1">
    <citation type="journal article" date="2019" name="Emerg. Microbes Infect.">
        <title>Comprehensive subspecies identification of 175 nontuberculous mycobacteria species based on 7547 genomic profiles.</title>
        <authorList>
            <person name="Matsumoto Y."/>
            <person name="Kinjo T."/>
            <person name="Motooka D."/>
            <person name="Nabeya D."/>
            <person name="Jung N."/>
            <person name="Uechi K."/>
            <person name="Horii T."/>
            <person name="Iida T."/>
            <person name="Fujita J."/>
            <person name="Nakamura S."/>
        </authorList>
    </citation>
    <scope>NUCLEOTIDE SEQUENCE [LARGE SCALE GENOMIC DNA]</scope>
    <source>
        <strain evidence="3">JCM 13671</strain>
    </source>
</reference>
<keyword evidence="4" id="KW-1185">Reference proteome</keyword>
<protein>
    <submittedName>
        <fullName evidence="3">Uncharacterized protein</fullName>
    </submittedName>
</protein>
<sequence>MGRSRGVTRDETPYGSQHRHWLLLSAGLLVLVVVSALAGWVMSGLITAQHRPEVNVSHTLTEEQARDQACNAYRVASRQWEQAYAEWLPVVSGPHWQWGDRAVKAATNRFTQAESAIAAQLESLIPPNTPTNVAQAIRSYTGALLEYSAGHGAASDPEMDGQENQIDDAAESVAAACD</sequence>
<evidence type="ECO:0000313" key="4">
    <source>
        <dbReference type="Proteomes" id="UP000466931"/>
    </source>
</evidence>
<dbReference type="Proteomes" id="UP000466931">
    <property type="component" value="Chromosome"/>
</dbReference>
<gene>
    <name evidence="3" type="ORF">MCNF_54560</name>
</gene>
<keyword evidence="2" id="KW-1133">Transmembrane helix</keyword>
<keyword evidence="2" id="KW-0472">Membrane</keyword>
<dbReference type="EMBL" id="AP022612">
    <property type="protein sequence ID" value="BBZ36851.1"/>
    <property type="molecule type" value="Genomic_DNA"/>
</dbReference>
<name>A0A7I7Y7I8_9MYCO</name>